<evidence type="ECO:0000313" key="9">
    <source>
        <dbReference type="EMBL" id="CAB4867283.1"/>
    </source>
</evidence>
<dbReference type="PANTHER" id="PTHR30151">
    <property type="entry name" value="ALKANE SULFONATE ABC TRANSPORTER-RELATED, MEMBRANE SUBUNIT"/>
    <property type="match status" value="1"/>
</dbReference>
<feature type="domain" description="ABC transmembrane type-1" evidence="8">
    <location>
        <begin position="46"/>
        <end position="230"/>
    </location>
</feature>
<name>A0A6J7DJ73_9ZZZZ</name>
<dbReference type="CDD" id="cd06261">
    <property type="entry name" value="TM_PBP2"/>
    <property type="match status" value="1"/>
</dbReference>
<keyword evidence="2" id="KW-0813">Transport</keyword>
<accession>A0A6J7DJ73</accession>
<dbReference type="GO" id="GO:0055085">
    <property type="term" value="P:transmembrane transport"/>
    <property type="evidence" value="ECO:0007669"/>
    <property type="project" value="InterPro"/>
</dbReference>
<evidence type="ECO:0000256" key="5">
    <source>
        <dbReference type="ARBA" id="ARBA00022989"/>
    </source>
</evidence>
<evidence type="ECO:0000256" key="4">
    <source>
        <dbReference type="ARBA" id="ARBA00022692"/>
    </source>
</evidence>
<sequence>MIRGLLVIAALLGLWELYCVLSGVDQLVLPSPTDVGHALWTDRGILWSALLVTAGELLLGLSVALVVAIAAAIGIHLSRSLRNSVYPVLVASQTVPIPVIASLLVVWLGYDTGPKVVIVALVAFFPVVVGILDGLAGIDPELDLVARSFGAPRLRRFRLVEAPAALPGALTGLRIAVVISVIGAVFAEQAGGDSGLGFVIQQALPQLLTARAYAAVVVLSALALAAFLLLTAVQTRLLPWTRLRQSEQ</sequence>
<dbReference type="PROSITE" id="PS50928">
    <property type="entry name" value="ABC_TM1"/>
    <property type="match status" value="1"/>
</dbReference>
<proteinExistence type="predicted"/>
<keyword evidence="4 7" id="KW-0812">Transmembrane</keyword>
<evidence type="ECO:0000256" key="2">
    <source>
        <dbReference type="ARBA" id="ARBA00022448"/>
    </source>
</evidence>
<feature type="transmembrane region" description="Helical" evidence="7">
    <location>
        <begin position="116"/>
        <end position="138"/>
    </location>
</feature>
<protein>
    <submittedName>
        <fullName evidence="9">Unannotated protein</fullName>
    </submittedName>
</protein>
<dbReference type="EMBL" id="CAFBLU010000006">
    <property type="protein sequence ID" value="CAB4867283.1"/>
    <property type="molecule type" value="Genomic_DNA"/>
</dbReference>
<reference evidence="9" key="1">
    <citation type="submission" date="2020-05" db="EMBL/GenBank/DDBJ databases">
        <authorList>
            <person name="Chiriac C."/>
            <person name="Salcher M."/>
            <person name="Ghai R."/>
            <person name="Kavagutti S V."/>
        </authorList>
    </citation>
    <scope>NUCLEOTIDE SEQUENCE</scope>
</reference>
<feature type="transmembrane region" description="Helical" evidence="7">
    <location>
        <begin position="85"/>
        <end position="110"/>
    </location>
</feature>
<keyword evidence="5 7" id="KW-1133">Transmembrane helix</keyword>
<keyword evidence="6 7" id="KW-0472">Membrane</keyword>
<feature type="transmembrane region" description="Helical" evidence="7">
    <location>
        <begin position="159"/>
        <end position="187"/>
    </location>
</feature>
<evidence type="ECO:0000256" key="1">
    <source>
        <dbReference type="ARBA" id="ARBA00004651"/>
    </source>
</evidence>
<dbReference type="InterPro" id="IPR000515">
    <property type="entry name" value="MetI-like"/>
</dbReference>
<evidence type="ECO:0000256" key="3">
    <source>
        <dbReference type="ARBA" id="ARBA00022475"/>
    </source>
</evidence>
<comment type="subcellular location">
    <subcellularLocation>
        <location evidence="1">Cell membrane</location>
        <topology evidence="1">Multi-pass membrane protein</topology>
    </subcellularLocation>
</comment>
<dbReference type="InterPro" id="IPR035906">
    <property type="entry name" value="MetI-like_sf"/>
</dbReference>
<dbReference type="Pfam" id="PF00528">
    <property type="entry name" value="BPD_transp_1"/>
    <property type="match status" value="1"/>
</dbReference>
<evidence type="ECO:0000256" key="6">
    <source>
        <dbReference type="ARBA" id="ARBA00023136"/>
    </source>
</evidence>
<evidence type="ECO:0000259" key="8">
    <source>
        <dbReference type="PROSITE" id="PS50928"/>
    </source>
</evidence>
<dbReference type="SUPFAM" id="SSF161098">
    <property type="entry name" value="MetI-like"/>
    <property type="match status" value="1"/>
</dbReference>
<dbReference type="GO" id="GO:0005886">
    <property type="term" value="C:plasma membrane"/>
    <property type="evidence" value="ECO:0007669"/>
    <property type="project" value="UniProtKB-SubCell"/>
</dbReference>
<gene>
    <name evidence="9" type="ORF">UFOPK3444_00525</name>
</gene>
<feature type="transmembrane region" description="Helical" evidence="7">
    <location>
        <begin position="212"/>
        <end position="233"/>
    </location>
</feature>
<dbReference type="PANTHER" id="PTHR30151:SF20">
    <property type="entry name" value="ABC TRANSPORTER PERMEASE PROTEIN HI_0355-RELATED"/>
    <property type="match status" value="1"/>
</dbReference>
<feature type="transmembrane region" description="Helical" evidence="7">
    <location>
        <begin position="46"/>
        <end position="73"/>
    </location>
</feature>
<dbReference type="AlphaFoldDB" id="A0A6J7DJ73"/>
<evidence type="ECO:0000256" key="7">
    <source>
        <dbReference type="SAM" id="Phobius"/>
    </source>
</evidence>
<dbReference type="Gene3D" id="1.10.3720.10">
    <property type="entry name" value="MetI-like"/>
    <property type="match status" value="1"/>
</dbReference>
<organism evidence="9">
    <name type="scientific">freshwater metagenome</name>
    <dbReference type="NCBI Taxonomy" id="449393"/>
    <lineage>
        <taxon>unclassified sequences</taxon>
        <taxon>metagenomes</taxon>
        <taxon>ecological metagenomes</taxon>
    </lineage>
</organism>
<keyword evidence="3" id="KW-1003">Cell membrane</keyword>